<organism evidence="1 2">
    <name type="scientific">Rhabditophanes sp. KR3021</name>
    <dbReference type="NCBI Taxonomy" id="114890"/>
    <lineage>
        <taxon>Eukaryota</taxon>
        <taxon>Metazoa</taxon>
        <taxon>Ecdysozoa</taxon>
        <taxon>Nematoda</taxon>
        <taxon>Chromadorea</taxon>
        <taxon>Rhabditida</taxon>
        <taxon>Tylenchina</taxon>
        <taxon>Panagrolaimomorpha</taxon>
        <taxon>Strongyloidoidea</taxon>
        <taxon>Alloionematidae</taxon>
        <taxon>Rhabditophanes</taxon>
    </lineage>
</organism>
<sequence length="132" mass="14402">MKVLFTIWIGVSLIKDVDGVSCYECSSSKGQDCKMSASTCQYGLFGCAKITAYSGGVDKFGNFQNGDRSILSVIRSCNMLPFGGVDACQQQSILGVRVVTCYCFSDYCNISAKQTYNLLSMALLLLFSYIII</sequence>
<dbReference type="Proteomes" id="UP000095286">
    <property type="component" value="Unplaced"/>
</dbReference>
<name>A0AC35TQJ1_9BILA</name>
<evidence type="ECO:0000313" key="2">
    <source>
        <dbReference type="WBParaSite" id="RSKR_0000331300.1"/>
    </source>
</evidence>
<proteinExistence type="predicted"/>
<protein>
    <submittedName>
        <fullName evidence="2">Protein sleepless</fullName>
    </submittedName>
</protein>
<reference evidence="2" key="1">
    <citation type="submission" date="2016-11" db="UniProtKB">
        <authorList>
            <consortium name="WormBaseParasite"/>
        </authorList>
    </citation>
    <scope>IDENTIFICATION</scope>
    <source>
        <strain evidence="2">KR3021</strain>
    </source>
</reference>
<evidence type="ECO:0000313" key="1">
    <source>
        <dbReference type="Proteomes" id="UP000095286"/>
    </source>
</evidence>
<dbReference type="WBParaSite" id="RSKR_0000331300.1">
    <property type="protein sequence ID" value="RSKR_0000331300.1"/>
    <property type="gene ID" value="RSKR_0000331300"/>
</dbReference>
<accession>A0AC35TQJ1</accession>